<evidence type="ECO:0000313" key="3">
    <source>
        <dbReference type="Proteomes" id="UP000192527"/>
    </source>
</evidence>
<name>A0A1W5ZVQ7_9BACI</name>
<dbReference type="InterPro" id="IPR052829">
    <property type="entry name" value="N-acetyltransferase_domain"/>
</dbReference>
<sequence length="155" mass="18209">MITLASMVKAEFDANIDAQIKDYADEKVKAGTWTEEEAFEKSNESFNNLLPEGLKTSDHYFLSIRNDERNVGYFWYYFAKEANNQKEAFIYNFLIFDEHRGKGYGKKALEELEKHVKKEGIKKLTLHVFGHNKRAIHLYNKMKFDTTDLVMSKHL</sequence>
<dbReference type="AlphaFoldDB" id="A0A1W5ZVQ7"/>
<protein>
    <submittedName>
        <fullName evidence="2">GNAT family N-acetyltransferase</fullName>
    </submittedName>
</protein>
<feature type="domain" description="N-acetyltransferase" evidence="1">
    <location>
        <begin position="18"/>
        <end position="155"/>
    </location>
</feature>
<dbReference type="InterPro" id="IPR000182">
    <property type="entry name" value="GNAT_dom"/>
</dbReference>
<keyword evidence="2" id="KW-0808">Transferase</keyword>
<dbReference type="InterPro" id="IPR016181">
    <property type="entry name" value="Acyl_CoA_acyltransferase"/>
</dbReference>
<dbReference type="STRING" id="402384.HM131_11060"/>
<dbReference type="Proteomes" id="UP000192527">
    <property type="component" value="Chromosome"/>
</dbReference>
<dbReference type="SUPFAM" id="SSF55729">
    <property type="entry name" value="Acyl-CoA N-acyltransferases (Nat)"/>
    <property type="match status" value="1"/>
</dbReference>
<dbReference type="PROSITE" id="PS51186">
    <property type="entry name" value="GNAT"/>
    <property type="match status" value="1"/>
</dbReference>
<accession>A0A1W5ZVQ7</accession>
<reference evidence="2 3" key="1">
    <citation type="submission" date="2017-04" db="EMBL/GenBank/DDBJ databases">
        <title>The whole genome sequencing and assembly of Halobacillus mangrovi strain.</title>
        <authorList>
            <person name="Lee S.-J."/>
            <person name="Park M.-K."/>
            <person name="Kim J.-Y."/>
            <person name="Lee Y.-J."/>
            <person name="Yi H."/>
            <person name="Bahn Y.-S."/>
            <person name="Kim J.F."/>
            <person name="Lee D.-W."/>
        </authorList>
    </citation>
    <scope>NUCLEOTIDE SEQUENCE [LARGE SCALE GENOMIC DNA]</scope>
    <source>
        <strain evidence="2 3">KTB 131</strain>
    </source>
</reference>
<keyword evidence="3" id="KW-1185">Reference proteome</keyword>
<gene>
    <name evidence="2" type="ORF">HM131_11060</name>
</gene>
<evidence type="ECO:0000259" key="1">
    <source>
        <dbReference type="PROSITE" id="PS51186"/>
    </source>
</evidence>
<dbReference type="PANTHER" id="PTHR43259:SF1">
    <property type="entry name" value="N-ACETYLTRANSFERASE DOMAIN-CONTAINING PROTEIN"/>
    <property type="match status" value="1"/>
</dbReference>
<proteinExistence type="predicted"/>
<evidence type="ECO:0000313" key="2">
    <source>
        <dbReference type="EMBL" id="ARI77349.1"/>
    </source>
</evidence>
<dbReference type="OrthoDB" id="65897at2"/>
<dbReference type="EMBL" id="CP020772">
    <property type="protein sequence ID" value="ARI77349.1"/>
    <property type="molecule type" value="Genomic_DNA"/>
</dbReference>
<dbReference type="CDD" id="cd04301">
    <property type="entry name" value="NAT_SF"/>
    <property type="match status" value="1"/>
</dbReference>
<dbReference type="GO" id="GO:0016747">
    <property type="term" value="F:acyltransferase activity, transferring groups other than amino-acyl groups"/>
    <property type="evidence" value="ECO:0007669"/>
    <property type="project" value="InterPro"/>
</dbReference>
<dbReference type="RefSeq" id="WP_085029818.1">
    <property type="nucleotide sequence ID" value="NZ_CP020772.1"/>
</dbReference>
<organism evidence="2 3">
    <name type="scientific">Halobacillus mangrovi</name>
    <dbReference type="NCBI Taxonomy" id="402384"/>
    <lineage>
        <taxon>Bacteria</taxon>
        <taxon>Bacillati</taxon>
        <taxon>Bacillota</taxon>
        <taxon>Bacilli</taxon>
        <taxon>Bacillales</taxon>
        <taxon>Bacillaceae</taxon>
        <taxon>Halobacillus</taxon>
    </lineage>
</organism>
<dbReference type="PANTHER" id="PTHR43259">
    <property type="entry name" value="SPT10P"/>
    <property type="match status" value="1"/>
</dbReference>
<dbReference type="Gene3D" id="3.40.630.30">
    <property type="match status" value="1"/>
</dbReference>
<dbReference type="Pfam" id="PF00583">
    <property type="entry name" value="Acetyltransf_1"/>
    <property type="match status" value="1"/>
</dbReference>
<dbReference type="KEGG" id="hmn:HM131_11060"/>